<organism evidence="1 2">
    <name type="scientific">Cinnamomum micranthum f. kanehirae</name>
    <dbReference type="NCBI Taxonomy" id="337451"/>
    <lineage>
        <taxon>Eukaryota</taxon>
        <taxon>Viridiplantae</taxon>
        <taxon>Streptophyta</taxon>
        <taxon>Embryophyta</taxon>
        <taxon>Tracheophyta</taxon>
        <taxon>Spermatophyta</taxon>
        <taxon>Magnoliopsida</taxon>
        <taxon>Magnoliidae</taxon>
        <taxon>Laurales</taxon>
        <taxon>Lauraceae</taxon>
        <taxon>Cinnamomum</taxon>
    </lineage>
</organism>
<comment type="caution">
    <text evidence="1">The sequence shown here is derived from an EMBL/GenBank/DDBJ whole genome shotgun (WGS) entry which is preliminary data.</text>
</comment>
<evidence type="ECO:0000313" key="1">
    <source>
        <dbReference type="EMBL" id="RWR72912.1"/>
    </source>
</evidence>
<dbReference type="EMBL" id="QPKB01000001">
    <property type="protein sequence ID" value="RWR72912.1"/>
    <property type="molecule type" value="Genomic_DNA"/>
</dbReference>
<evidence type="ECO:0000313" key="2">
    <source>
        <dbReference type="Proteomes" id="UP000283530"/>
    </source>
</evidence>
<reference evidence="1 2" key="1">
    <citation type="journal article" date="2019" name="Nat. Plants">
        <title>Stout camphor tree genome fills gaps in understanding of flowering plant genome evolution.</title>
        <authorList>
            <person name="Chaw S.M."/>
            <person name="Liu Y.C."/>
            <person name="Wu Y.W."/>
            <person name="Wang H.Y."/>
            <person name="Lin C.I."/>
            <person name="Wu C.S."/>
            <person name="Ke H.M."/>
            <person name="Chang L.Y."/>
            <person name="Hsu C.Y."/>
            <person name="Yang H.T."/>
            <person name="Sudianto E."/>
            <person name="Hsu M.H."/>
            <person name="Wu K.P."/>
            <person name="Wang L.N."/>
            <person name="Leebens-Mack J.H."/>
            <person name="Tsai I.J."/>
        </authorList>
    </citation>
    <scope>NUCLEOTIDE SEQUENCE [LARGE SCALE GENOMIC DNA]</scope>
    <source>
        <strain evidence="2">cv. Chaw 1501</strain>
        <tissue evidence="1">Young leaves</tissue>
    </source>
</reference>
<gene>
    <name evidence="1" type="ORF">CKAN_00115900</name>
</gene>
<dbReference type="Proteomes" id="UP000283530">
    <property type="component" value="Unassembled WGS sequence"/>
</dbReference>
<protein>
    <submittedName>
        <fullName evidence="1">Uncharacterized protein</fullName>
    </submittedName>
</protein>
<dbReference type="AlphaFoldDB" id="A0A3S3NPX9"/>
<keyword evidence="2" id="KW-1185">Reference proteome</keyword>
<sequence>MEISANRETAVSSRSAFQRLTILRISGGQTPLPLLIPLHPAAASLSPSFTSLVLSPSLTACCLTSPDLAAASHDHLRRTLLPSPFSHLSSTHSSLFHPSRTATVPASSPSPGQPIKWAPTTSDDHHHFRVDPASLSSPISSFTVWFRYKHTVWMLTSAFFVFIR</sequence>
<proteinExistence type="predicted"/>
<name>A0A3S3NPX9_9MAGN</name>
<accession>A0A3S3NPX9</accession>